<dbReference type="SUPFAM" id="SSF89550">
    <property type="entry name" value="PHP domain-like"/>
    <property type="match status" value="1"/>
</dbReference>
<comment type="similarity">
    <text evidence="2">Belongs to the DNA polymerase type-C family. DnaE subfamily.</text>
</comment>
<dbReference type="GO" id="GO:0008408">
    <property type="term" value="F:3'-5' exonuclease activity"/>
    <property type="evidence" value="ECO:0007669"/>
    <property type="project" value="InterPro"/>
</dbReference>
<dbReference type="InterPro" id="IPR029460">
    <property type="entry name" value="DNAPol_HHH"/>
</dbReference>
<evidence type="ECO:0000256" key="1">
    <source>
        <dbReference type="ARBA" id="ARBA00004496"/>
    </source>
</evidence>
<dbReference type="AlphaFoldDB" id="A0A7W8D236"/>
<sequence length="1024" mass="117824">MVHLHARSCYSLLESSLTIEQLVERSAQLGFRHVALTDKNVMYGTMKFYKTCMEHKIHPILGLEIDALFETGKTSFVFLAKNDQGLQDLYALSTLKMSHNHELSMADLSIYSQNSIVLTTGIQEEDILYNWILHEDQPSLYRYFETCRSSFSSFYIGILCNDSGFWKEKNKLIKKIANETGLLTCALSYILYQKKEDVLQLRTLKAIQKQARIHDQDLVVLNDRFIRSQSEMESLYDPEDLIRTDEIAQMCNVQMAMPKSSLPPYQNKLGIDSKEFLVKLCKAGLAKRLSNQWNEEYAKRLEYECSTIIKMGFTDYFLIVYDFIRFARSKDINVGPGRGSAAGSLVAYCLGITHIDPIKNHLLFERFLNPERISMPDIDTDFPDDRRDEVIDYVKERYGKDHVSHIVTFNTLKAKQVLRDVGRVYSISSAKIDQLTKLIPNTPGMTLKRAFSEVDAFSRILKKDKTLMELYQYCLPLEGLPRHLSIHAAGIVLSDQPIVKVCPLVQIDESHLATQFTMEYLEELGLIKMDFLGLRNLTTIDHIVKTIEQQTDHKIDVLKLPLNDQKTYRLLSKADTTGVFQLESQGIRALLKRMKPSRFEEICAVLALYRPGAMQNIDAYIQRKEHPEQIEYPHPLTQDILKETYGLIIYQEQVMQIATKVGGLSLAQADSLRKAMSKKKHDQMAAYKETFVQGALKNHCSYKQAVELFDTMEKFASYGFNKSHSYAYGLIAYQMAYLKANYPLYFYQNLFDSVIGSEKKTSQYLSECRSRKLVVYAPDINRSEGHYTIEEKGLRMPFQVLKGIGSTIYPPILEERRHGQFQNFIECVVRLSSAHVIESSLRILIDGGVFDSFGLNRATMHDNLARILVYADLVKTEVDGQIRFDLSVVSKPSLRKMKENPMERSQKEFRVYGFYLSEHPVKRIRETQYPKCLPLSQAESYSGYLNVIGRVVGYRVHKTKQGQNMCFMSIDDESGKIDITLMPELYAKEKDNIQKEHVVLVQGNKNRPNSILARKCFWLNPEKT</sequence>
<keyword evidence="5 12" id="KW-0808">Transferase</keyword>
<evidence type="ECO:0000256" key="7">
    <source>
        <dbReference type="ARBA" id="ARBA00022705"/>
    </source>
</evidence>
<dbReference type="Gene3D" id="3.20.20.140">
    <property type="entry name" value="Metal-dependent hydrolases"/>
    <property type="match status" value="1"/>
</dbReference>
<dbReference type="InterPro" id="IPR004805">
    <property type="entry name" value="DnaE2/DnaE/PolC"/>
</dbReference>
<dbReference type="SMART" id="SM00481">
    <property type="entry name" value="POLIIIAc"/>
    <property type="match status" value="1"/>
</dbReference>
<dbReference type="InterPro" id="IPR011708">
    <property type="entry name" value="DNA_pol3_alpha_NTPase_dom"/>
</dbReference>
<dbReference type="PANTHER" id="PTHR32294">
    <property type="entry name" value="DNA POLYMERASE III SUBUNIT ALPHA"/>
    <property type="match status" value="1"/>
</dbReference>
<evidence type="ECO:0000256" key="8">
    <source>
        <dbReference type="ARBA" id="ARBA00022932"/>
    </source>
</evidence>
<dbReference type="EMBL" id="JACHHD010000004">
    <property type="protein sequence ID" value="MBB5184534.1"/>
    <property type="molecule type" value="Genomic_DNA"/>
</dbReference>
<evidence type="ECO:0000313" key="13">
    <source>
        <dbReference type="Proteomes" id="UP000521313"/>
    </source>
</evidence>
<protein>
    <recommendedName>
        <fullName evidence="4">DNA polymerase III subunit alpha</fullName>
        <ecNumber evidence="3">2.7.7.7</ecNumber>
    </recommendedName>
</protein>
<dbReference type="SUPFAM" id="SSF50249">
    <property type="entry name" value="Nucleic acid-binding proteins"/>
    <property type="match status" value="1"/>
</dbReference>
<feature type="domain" description="Polymerase/histidinol phosphatase N-terminal" evidence="11">
    <location>
        <begin position="2"/>
        <end position="69"/>
    </location>
</feature>
<organism evidence="12 13">
    <name type="scientific">Faecalicoccus acidiformans</name>
    <dbReference type="NCBI Taxonomy" id="915173"/>
    <lineage>
        <taxon>Bacteria</taxon>
        <taxon>Bacillati</taxon>
        <taxon>Bacillota</taxon>
        <taxon>Erysipelotrichia</taxon>
        <taxon>Erysipelotrichales</taxon>
        <taxon>Erysipelotrichaceae</taxon>
        <taxon>Faecalicoccus</taxon>
    </lineage>
</organism>
<dbReference type="NCBIfam" id="TIGR00594">
    <property type="entry name" value="polc"/>
    <property type="match status" value="1"/>
</dbReference>
<dbReference type="InterPro" id="IPR016195">
    <property type="entry name" value="Pol/histidinol_Pase-like"/>
</dbReference>
<dbReference type="RefSeq" id="WP_183374584.1">
    <property type="nucleotide sequence ID" value="NZ_JACHHD010000004.1"/>
</dbReference>
<evidence type="ECO:0000256" key="9">
    <source>
        <dbReference type="ARBA" id="ARBA00025611"/>
    </source>
</evidence>
<dbReference type="GO" id="GO:0006260">
    <property type="term" value="P:DNA replication"/>
    <property type="evidence" value="ECO:0007669"/>
    <property type="project" value="UniProtKB-KW"/>
</dbReference>
<name>A0A7W8D236_9FIRM</name>
<proteinExistence type="inferred from homology"/>
<evidence type="ECO:0000256" key="6">
    <source>
        <dbReference type="ARBA" id="ARBA00022695"/>
    </source>
</evidence>
<dbReference type="Gene3D" id="1.10.10.1600">
    <property type="entry name" value="Bacterial DNA polymerase III alpha subunit, thumb domain"/>
    <property type="match status" value="1"/>
</dbReference>
<dbReference type="Pfam" id="PF01336">
    <property type="entry name" value="tRNA_anti-codon"/>
    <property type="match status" value="1"/>
</dbReference>
<keyword evidence="7" id="KW-0235">DNA replication</keyword>
<comment type="catalytic activity">
    <reaction evidence="10">
        <text>DNA(n) + a 2'-deoxyribonucleoside 5'-triphosphate = DNA(n+1) + diphosphate</text>
        <dbReference type="Rhea" id="RHEA:22508"/>
        <dbReference type="Rhea" id="RHEA-COMP:17339"/>
        <dbReference type="Rhea" id="RHEA-COMP:17340"/>
        <dbReference type="ChEBI" id="CHEBI:33019"/>
        <dbReference type="ChEBI" id="CHEBI:61560"/>
        <dbReference type="ChEBI" id="CHEBI:173112"/>
        <dbReference type="EC" id="2.7.7.7"/>
    </reaction>
</comment>
<dbReference type="InterPro" id="IPR012340">
    <property type="entry name" value="NA-bd_OB-fold"/>
</dbReference>
<evidence type="ECO:0000256" key="5">
    <source>
        <dbReference type="ARBA" id="ARBA00022679"/>
    </source>
</evidence>
<reference evidence="12 13" key="1">
    <citation type="submission" date="2020-08" db="EMBL/GenBank/DDBJ databases">
        <title>Genomic Encyclopedia of Type Strains, Phase IV (KMG-IV): sequencing the most valuable type-strain genomes for metagenomic binning, comparative biology and taxonomic classification.</title>
        <authorList>
            <person name="Goeker M."/>
        </authorList>
    </citation>
    <scope>NUCLEOTIDE SEQUENCE [LARGE SCALE GENOMIC DNA]</scope>
    <source>
        <strain evidence="12 13">DSM 26963</strain>
    </source>
</reference>
<dbReference type="CDD" id="cd04485">
    <property type="entry name" value="DnaE_OBF"/>
    <property type="match status" value="1"/>
</dbReference>
<keyword evidence="8" id="KW-0239">DNA-directed DNA polymerase</keyword>
<comment type="subcellular location">
    <subcellularLocation>
        <location evidence="1">Cytoplasm</location>
    </subcellularLocation>
</comment>
<evidence type="ECO:0000256" key="4">
    <source>
        <dbReference type="ARBA" id="ARBA00019114"/>
    </source>
</evidence>
<dbReference type="GO" id="GO:0003887">
    <property type="term" value="F:DNA-directed DNA polymerase activity"/>
    <property type="evidence" value="ECO:0007669"/>
    <property type="project" value="UniProtKB-KW"/>
</dbReference>
<evidence type="ECO:0000256" key="3">
    <source>
        <dbReference type="ARBA" id="ARBA00012417"/>
    </source>
</evidence>
<dbReference type="EC" id="2.7.7.7" evidence="3"/>
<dbReference type="NCBIfam" id="NF004226">
    <property type="entry name" value="PRK05673.1"/>
    <property type="match status" value="1"/>
</dbReference>
<dbReference type="GO" id="GO:0003676">
    <property type="term" value="F:nucleic acid binding"/>
    <property type="evidence" value="ECO:0007669"/>
    <property type="project" value="InterPro"/>
</dbReference>
<accession>A0A7W8D236</accession>
<evidence type="ECO:0000256" key="2">
    <source>
        <dbReference type="ARBA" id="ARBA00009496"/>
    </source>
</evidence>
<dbReference type="PANTHER" id="PTHR32294:SF0">
    <property type="entry name" value="DNA POLYMERASE III SUBUNIT ALPHA"/>
    <property type="match status" value="1"/>
</dbReference>
<dbReference type="InterPro" id="IPR004013">
    <property type="entry name" value="PHP_dom"/>
</dbReference>
<dbReference type="Pfam" id="PF14579">
    <property type="entry name" value="HHH_6"/>
    <property type="match status" value="1"/>
</dbReference>
<keyword evidence="6 12" id="KW-0548">Nucleotidyltransferase</keyword>
<comment type="function">
    <text evidence="9">DNA polymerase III is a complex, multichain enzyme responsible for most of the replicative synthesis in bacteria. This DNA polymerase also exhibits 3' to 5' exonuclease activity. The alpha chain is the DNA polymerase.</text>
</comment>
<dbReference type="Proteomes" id="UP000521313">
    <property type="component" value="Unassembled WGS sequence"/>
</dbReference>
<evidence type="ECO:0000259" key="11">
    <source>
        <dbReference type="SMART" id="SM00481"/>
    </source>
</evidence>
<dbReference type="Pfam" id="PF02811">
    <property type="entry name" value="PHP"/>
    <property type="match status" value="1"/>
</dbReference>
<dbReference type="InterPro" id="IPR040982">
    <property type="entry name" value="DNA_pol3_finger"/>
</dbReference>
<dbReference type="CDD" id="cd07431">
    <property type="entry name" value="PHP_PolIIIA"/>
    <property type="match status" value="1"/>
</dbReference>
<evidence type="ECO:0000256" key="10">
    <source>
        <dbReference type="ARBA" id="ARBA00049244"/>
    </source>
</evidence>
<dbReference type="Gene3D" id="1.10.150.870">
    <property type="match status" value="1"/>
</dbReference>
<dbReference type="Pfam" id="PF17657">
    <property type="entry name" value="DNA_pol3_finger"/>
    <property type="match status" value="1"/>
</dbReference>
<gene>
    <name evidence="12" type="ORF">HNQ43_000573</name>
</gene>
<dbReference type="InterPro" id="IPR003141">
    <property type="entry name" value="Pol/His_phosphatase_N"/>
</dbReference>
<dbReference type="GO" id="GO:0005737">
    <property type="term" value="C:cytoplasm"/>
    <property type="evidence" value="ECO:0007669"/>
    <property type="project" value="UniProtKB-SubCell"/>
</dbReference>
<comment type="caution">
    <text evidence="12">The sequence shown here is derived from an EMBL/GenBank/DDBJ whole genome shotgun (WGS) entry which is preliminary data.</text>
</comment>
<dbReference type="Pfam" id="PF07733">
    <property type="entry name" value="DNA_pol3_alpha"/>
    <property type="match status" value="1"/>
</dbReference>
<evidence type="ECO:0000313" key="12">
    <source>
        <dbReference type="EMBL" id="MBB5184534.1"/>
    </source>
</evidence>
<dbReference type="InterPro" id="IPR004365">
    <property type="entry name" value="NA-bd_OB_tRNA"/>
</dbReference>
<dbReference type="InterPro" id="IPR041931">
    <property type="entry name" value="DNA_pol3_alpha_thumb_dom"/>
</dbReference>